<gene>
    <name evidence="2" type="ORF">FJT64_003162</name>
</gene>
<protein>
    <submittedName>
        <fullName evidence="2">Uncharacterized protein</fullName>
    </submittedName>
</protein>
<comment type="caution">
    <text evidence="2">The sequence shown here is derived from an EMBL/GenBank/DDBJ whole genome shotgun (WGS) entry which is preliminary data.</text>
</comment>
<evidence type="ECO:0000256" key="1">
    <source>
        <dbReference type="SAM" id="MobiDB-lite"/>
    </source>
</evidence>
<feature type="compositionally biased region" description="Low complexity" evidence="1">
    <location>
        <begin position="65"/>
        <end position="89"/>
    </location>
</feature>
<evidence type="ECO:0000313" key="2">
    <source>
        <dbReference type="EMBL" id="KAF0301394.1"/>
    </source>
</evidence>
<name>A0A6A4WC55_AMPAM</name>
<accession>A0A6A4WC55</accession>
<organism evidence="2 3">
    <name type="scientific">Amphibalanus amphitrite</name>
    <name type="common">Striped barnacle</name>
    <name type="synonym">Balanus amphitrite</name>
    <dbReference type="NCBI Taxonomy" id="1232801"/>
    <lineage>
        <taxon>Eukaryota</taxon>
        <taxon>Metazoa</taxon>
        <taxon>Ecdysozoa</taxon>
        <taxon>Arthropoda</taxon>
        <taxon>Crustacea</taxon>
        <taxon>Multicrustacea</taxon>
        <taxon>Cirripedia</taxon>
        <taxon>Thoracica</taxon>
        <taxon>Thoracicalcarea</taxon>
        <taxon>Balanomorpha</taxon>
        <taxon>Balanoidea</taxon>
        <taxon>Balanidae</taxon>
        <taxon>Amphibalaninae</taxon>
        <taxon>Amphibalanus</taxon>
    </lineage>
</organism>
<feature type="region of interest" description="Disordered" evidence="1">
    <location>
        <begin position="1"/>
        <end position="20"/>
    </location>
</feature>
<dbReference type="Proteomes" id="UP000440578">
    <property type="component" value="Unassembled WGS sequence"/>
</dbReference>
<reference evidence="2 3" key="1">
    <citation type="submission" date="2019-07" db="EMBL/GenBank/DDBJ databases">
        <title>Draft genome assembly of a fouling barnacle, Amphibalanus amphitrite (Darwin, 1854): The first reference genome for Thecostraca.</title>
        <authorList>
            <person name="Kim W."/>
        </authorList>
    </citation>
    <scope>NUCLEOTIDE SEQUENCE [LARGE SCALE GENOMIC DNA]</scope>
    <source>
        <strain evidence="2">SNU_AA5</strain>
        <tissue evidence="2">Soma without cirri and trophi</tissue>
    </source>
</reference>
<keyword evidence="3" id="KW-1185">Reference proteome</keyword>
<feature type="region of interest" description="Disordered" evidence="1">
    <location>
        <begin position="181"/>
        <end position="242"/>
    </location>
</feature>
<feature type="compositionally biased region" description="Basic residues" evidence="1">
    <location>
        <begin position="1"/>
        <end position="17"/>
    </location>
</feature>
<dbReference type="EMBL" id="VIIS01001170">
    <property type="protein sequence ID" value="KAF0301394.1"/>
    <property type="molecule type" value="Genomic_DNA"/>
</dbReference>
<feature type="compositionally biased region" description="Basic and acidic residues" evidence="1">
    <location>
        <begin position="207"/>
        <end position="234"/>
    </location>
</feature>
<feature type="region of interest" description="Disordered" evidence="1">
    <location>
        <begin position="54"/>
        <end position="90"/>
    </location>
</feature>
<dbReference type="AlphaFoldDB" id="A0A6A4WC55"/>
<proteinExistence type="predicted"/>
<evidence type="ECO:0000313" key="3">
    <source>
        <dbReference type="Proteomes" id="UP000440578"/>
    </source>
</evidence>
<sequence length="242" mass="25859">MAKLRRSIRGSRRPKGYNHHECDCPERTGLKELLGFLPIAVVLGYTITVSASAAAGGTTSGGGSTTSVTVSGGNTVTSTNTNTPSLTNTDNDVITVSAQANPLNTLTNTASNQDNDIITNTARHLGAAADFSTPPTLWSLLVSPRVAHKRTSGKVRLPSRTASSPLPEIQEALQERVATTGELISGRPVPRSLPAVPGRAVSGTTRRPPDREADHGWRRPDLGHPSRPQRDHRPMYRQLPVR</sequence>